<reference evidence="1 2" key="1">
    <citation type="submission" date="2020-10" db="EMBL/GenBank/DDBJ databases">
        <title>The Coptis chinensis genome and diversification of protoberbering-type alkaloids.</title>
        <authorList>
            <person name="Wang B."/>
            <person name="Shu S."/>
            <person name="Song C."/>
            <person name="Liu Y."/>
        </authorList>
    </citation>
    <scope>NUCLEOTIDE SEQUENCE [LARGE SCALE GENOMIC DNA]</scope>
    <source>
        <strain evidence="1">HL-2020</strain>
        <tissue evidence="1">Leaf</tissue>
    </source>
</reference>
<dbReference type="AlphaFoldDB" id="A0A835H4A6"/>
<dbReference type="InterPro" id="IPR032675">
    <property type="entry name" value="LRR_dom_sf"/>
</dbReference>
<comment type="caution">
    <text evidence="1">The sequence shown here is derived from an EMBL/GenBank/DDBJ whole genome shotgun (WGS) entry which is preliminary data.</text>
</comment>
<protein>
    <submittedName>
        <fullName evidence="1">Uncharacterized protein</fullName>
    </submittedName>
</protein>
<accession>A0A835H4A6</accession>
<name>A0A835H4A6_9MAGN</name>
<dbReference type="Proteomes" id="UP000631114">
    <property type="component" value="Unassembled WGS sequence"/>
</dbReference>
<proteinExistence type="predicted"/>
<dbReference type="PANTHER" id="PTHR38926:SF2">
    <property type="entry name" value="F-BOX_LRR-REPEAT PROTEIN 21-RELATED"/>
    <property type="match status" value="1"/>
</dbReference>
<dbReference type="Gene3D" id="3.80.10.10">
    <property type="entry name" value="Ribonuclease Inhibitor"/>
    <property type="match status" value="1"/>
</dbReference>
<sequence>MYVDPLMFCEFNEVVIQALGRSGDGDALEELTIEFFGTDKLFYYFAAFNMLLRNLRRVRLIGCWELNNEMIVKFVEAHPMLEEFELILMSPEIETIEGIGRSCKNLKSFRLNYRARTVQNYTDFDEESYVYEANGEATAIAKTMPNLRRLDLYGNLLGSRGLQAILDGCPHLEFLDLRQCTFISLKGDALKNCVEKVKEVKLPNNPTCLSY</sequence>
<evidence type="ECO:0000313" key="2">
    <source>
        <dbReference type="Proteomes" id="UP000631114"/>
    </source>
</evidence>
<evidence type="ECO:0000313" key="1">
    <source>
        <dbReference type="EMBL" id="KAF9591402.1"/>
    </source>
</evidence>
<keyword evidence="2" id="KW-1185">Reference proteome</keyword>
<gene>
    <name evidence="1" type="ORF">IFM89_004100</name>
</gene>
<dbReference type="EMBL" id="JADFTS010000008">
    <property type="protein sequence ID" value="KAF9591402.1"/>
    <property type="molecule type" value="Genomic_DNA"/>
</dbReference>
<dbReference type="SUPFAM" id="SSF52047">
    <property type="entry name" value="RNI-like"/>
    <property type="match status" value="1"/>
</dbReference>
<dbReference type="PANTHER" id="PTHR38926">
    <property type="entry name" value="F-BOX DOMAIN CONTAINING PROTEIN, EXPRESSED"/>
    <property type="match status" value="1"/>
</dbReference>
<organism evidence="1 2">
    <name type="scientific">Coptis chinensis</name>
    <dbReference type="NCBI Taxonomy" id="261450"/>
    <lineage>
        <taxon>Eukaryota</taxon>
        <taxon>Viridiplantae</taxon>
        <taxon>Streptophyta</taxon>
        <taxon>Embryophyta</taxon>
        <taxon>Tracheophyta</taxon>
        <taxon>Spermatophyta</taxon>
        <taxon>Magnoliopsida</taxon>
        <taxon>Ranunculales</taxon>
        <taxon>Ranunculaceae</taxon>
        <taxon>Coptidoideae</taxon>
        <taxon>Coptis</taxon>
    </lineage>
</organism>
<dbReference type="OrthoDB" id="2095648at2759"/>